<dbReference type="OrthoDB" id="7451940at2759"/>
<dbReference type="InterPro" id="IPR036058">
    <property type="entry name" value="Kazal_dom_sf"/>
</dbReference>
<dbReference type="Gene3D" id="3.30.60.30">
    <property type="match status" value="3"/>
</dbReference>
<dbReference type="Pfam" id="PF07648">
    <property type="entry name" value="Kazal_2"/>
    <property type="match status" value="2"/>
</dbReference>
<organism evidence="2 3">
    <name type="scientific">Linnemannia gamsii</name>
    <dbReference type="NCBI Taxonomy" id="64522"/>
    <lineage>
        <taxon>Eukaryota</taxon>
        <taxon>Fungi</taxon>
        <taxon>Fungi incertae sedis</taxon>
        <taxon>Mucoromycota</taxon>
        <taxon>Mortierellomycotina</taxon>
        <taxon>Mortierellomycetes</taxon>
        <taxon>Mortierellales</taxon>
        <taxon>Mortierellaceae</taxon>
        <taxon>Linnemannia</taxon>
    </lineage>
</organism>
<dbReference type="AlphaFoldDB" id="A0A9P6UF80"/>
<reference evidence="2" key="1">
    <citation type="journal article" date="2020" name="Fungal Divers.">
        <title>Resolving the Mortierellaceae phylogeny through synthesis of multi-gene phylogenetics and phylogenomics.</title>
        <authorList>
            <person name="Vandepol N."/>
            <person name="Liber J."/>
            <person name="Desiro A."/>
            <person name="Na H."/>
            <person name="Kennedy M."/>
            <person name="Barry K."/>
            <person name="Grigoriev I.V."/>
            <person name="Miller A.N."/>
            <person name="O'Donnell K."/>
            <person name="Stajich J.E."/>
            <person name="Bonito G."/>
        </authorList>
    </citation>
    <scope>NUCLEOTIDE SEQUENCE</scope>
    <source>
        <strain evidence="2">NVP60</strain>
    </source>
</reference>
<dbReference type="SMART" id="SM00280">
    <property type="entry name" value="KAZAL"/>
    <property type="match status" value="2"/>
</dbReference>
<feature type="domain" description="Kazal-like" evidence="1">
    <location>
        <begin position="142"/>
        <end position="198"/>
    </location>
</feature>
<dbReference type="InterPro" id="IPR002350">
    <property type="entry name" value="Kazal_dom"/>
</dbReference>
<feature type="non-terminal residue" evidence="2">
    <location>
        <position position="1"/>
    </location>
</feature>
<keyword evidence="3" id="KW-1185">Reference proteome</keyword>
<evidence type="ECO:0000313" key="3">
    <source>
        <dbReference type="Proteomes" id="UP000823405"/>
    </source>
</evidence>
<evidence type="ECO:0000259" key="1">
    <source>
        <dbReference type="PROSITE" id="PS51465"/>
    </source>
</evidence>
<protein>
    <recommendedName>
        <fullName evidence="1">Kazal-like domain-containing protein</fullName>
    </recommendedName>
</protein>
<dbReference type="EMBL" id="JAAAIN010003113">
    <property type="protein sequence ID" value="KAG0287637.1"/>
    <property type="molecule type" value="Genomic_DNA"/>
</dbReference>
<evidence type="ECO:0000313" key="2">
    <source>
        <dbReference type="EMBL" id="KAG0287637.1"/>
    </source>
</evidence>
<dbReference type="SUPFAM" id="SSF100895">
    <property type="entry name" value="Kazal-type serine protease inhibitors"/>
    <property type="match status" value="2"/>
</dbReference>
<dbReference type="PROSITE" id="PS51465">
    <property type="entry name" value="KAZAL_2"/>
    <property type="match status" value="2"/>
</dbReference>
<accession>A0A9P6UF80</accession>
<sequence length="199" mass="22277">YEVYKCDHPKERTKFISKTACPEAPNPTTTCPKACTKEYNPVCAKLGNGKYQTFDNHCTFEVYMCEHPKEMIELISKTACPEEPPTIACDIACTGEQDTVCVKLGSGKYQTFESECSYVIYVCEHPKENTEIVSRTACPKEPTPTPTCDMACMDIWDPVCATFQDGRTETFGNDCELRNDMCGRPKENVDVTKGECPKS</sequence>
<dbReference type="Proteomes" id="UP000823405">
    <property type="component" value="Unassembled WGS sequence"/>
</dbReference>
<comment type="caution">
    <text evidence="2">The sequence shown here is derived from an EMBL/GenBank/DDBJ whole genome shotgun (WGS) entry which is preliminary data.</text>
</comment>
<gene>
    <name evidence="2" type="ORF">BGZ97_007038</name>
</gene>
<proteinExistence type="predicted"/>
<name>A0A9P6UF80_9FUNG</name>
<feature type="domain" description="Kazal-like" evidence="1">
    <location>
        <begin position="25"/>
        <end position="82"/>
    </location>
</feature>